<dbReference type="Pfam" id="PF01593">
    <property type="entry name" value="Amino_oxidase"/>
    <property type="match status" value="1"/>
</dbReference>
<evidence type="ECO:0000256" key="4">
    <source>
        <dbReference type="ARBA" id="ARBA00023002"/>
    </source>
</evidence>
<dbReference type="PRINTS" id="PR00419">
    <property type="entry name" value="ADXRDTASE"/>
</dbReference>
<feature type="domain" description="Amine oxidase" evidence="6">
    <location>
        <begin position="15"/>
        <end position="482"/>
    </location>
</feature>
<dbReference type="RefSeq" id="WP_309532856.1">
    <property type="nucleotide sequence ID" value="NZ_CP133721.1"/>
</dbReference>
<dbReference type="NCBIfam" id="TIGR02734">
    <property type="entry name" value="crtI_fam"/>
    <property type="match status" value="1"/>
</dbReference>
<dbReference type="Gene3D" id="3.50.50.60">
    <property type="entry name" value="FAD/NAD(P)-binding domain"/>
    <property type="match status" value="2"/>
</dbReference>
<dbReference type="EMBL" id="CP133721">
    <property type="protein sequence ID" value="WMW78559.1"/>
    <property type="molecule type" value="Genomic_DNA"/>
</dbReference>
<keyword evidence="7" id="KW-0456">Lyase</keyword>
<evidence type="ECO:0000259" key="6">
    <source>
        <dbReference type="Pfam" id="PF01593"/>
    </source>
</evidence>
<evidence type="ECO:0000313" key="7">
    <source>
        <dbReference type="EMBL" id="WMW78559.1"/>
    </source>
</evidence>
<evidence type="ECO:0000256" key="3">
    <source>
        <dbReference type="ARBA" id="ARBA00022746"/>
    </source>
</evidence>
<evidence type="ECO:0000256" key="2">
    <source>
        <dbReference type="ARBA" id="ARBA00006046"/>
    </source>
</evidence>
<dbReference type="InterPro" id="IPR036188">
    <property type="entry name" value="FAD/NAD-bd_sf"/>
</dbReference>
<dbReference type="Proteomes" id="UP001180481">
    <property type="component" value="Chromosome"/>
</dbReference>
<dbReference type="GO" id="GO:0050151">
    <property type="term" value="F:oleate hydratase activity"/>
    <property type="evidence" value="ECO:0007669"/>
    <property type="project" value="UniProtKB-EC"/>
</dbReference>
<accession>A0ABY9RCK7</accession>
<evidence type="ECO:0000256" key="5">
    <source>
        <dbReference type="RuleBase" id="RU362075"/>
    </source>
</evidence>
<organism evidence="7 8">
    <name type="scientific">Flavobacterium nakdongensis</name>
    <dbReference type="NCBI Taxonomy" id="3073563"/>
    <lineage>
        <taxon>Bacteria</taxon>
        <taxon>Pseudomonadati</taxon>
        <taxon>Bacteroidota</taxon>
        <taxon>Flavobacteriia</taxon>
        <taxon>Flavobacteriales</taxon>
        <taxon>Flavobacteriaceae</taxon>
        <taxon>Flavobacterium</taxon>
    </lineage>
</organism>
<dbReference type="PANTHER" id="PTHR43734">
    <property type="entry name" value="PHYTOENE DESATURASE"/>
    <property type="match status" value="1"/>
</dbReference>
<dbReference type="PROSITE" id="PS51257">
    <property type="entry name" value="PROKAR_LIPOPROTEIN"/>
    <property type="match status" value="1"/>
</dbReference>
<dbReference type="SUPFAM" id="SSF51905">
    <property type="entry name" value="FAD/NAD(P)-binding domain"/>
    <property type="match status" value="1"/>
</dbReference>
<protein>
    <submittedName>
        <fullName evidence="7">Oleate hydratase</fullName>
        <ecNumber evidence="7">4.2.1.53</ecNumber>
    </submittedName>
</protein>
<keyword evidence="4 5" id="KW-0560">Oxidoreductase</keyword>
<evidence type="ECO:0000313" key="8">
    <source>
        <dbReference type="Proteomes" id="UP001180481"/>
    </source>
</evidence>
<dbReference type="PANTHER" id="PTHR43734:SF1">
    <property type="entry name" value="PHYTOENE DESATURASE"/>
    <property type="match status" value="1"/>
</dbReference>
<comment type="pathway">
    <text evidence="1 5">Carotenoid biosynthesis.</text>
</comment>
<sequence>MKKNIHIIGSGFSSLAAACYLAKAGHNVTVFEKNETIGGRARQLKKDGFTFDIGPTWYWMPDVFERFFADFNKTPEEYYTLLKLAPGYKIFFDQNDALEISDNLNEIITTFEQIEKGAGKKLEKFMATAKSNYDIAIKDLVYRPGESITELITLETAKRVNQFFSTISKDVRKKFKNKKLVQALEFPVLFLGAKPSNTPSFYSFMNYADFGLGTWHPKNGMYSVIEGIGKLALELGVKIETNQNVEKILSEDGFAIGLQVNGERRFADIIVSGADYHFTETLLPENQRQYSEAYWDKKTFAPSSLLFYVGFDKKMKNVAHHTLFFDTDFELHAKEIYDTPKWPNEPLFYASFPSITDEHVAPEGKEAAIFLIPLATDLEDTPELRELYFEKIISRFEHITNQNVRNNIIFKESFCVNDFKEQYNSYKGNAYGLANTLLQTAFLRPKLKSSKVQNLYFTGQLTVPGPGVPPSLISGKLVANLIKKYE</sequence>
<keyword evidence="3 5" id="KW-0125">Carotenoid biosynthesis</keyword>
<gene>
    <name evidence="7" type="ORF">RF683_03700</name>
</gene>
<proteinExistence type="inferred from homology"/>
<keyword evidence="8" id="KW-1185">Reference proteome</keyword>
<evidence type="ECO:0000256" key="1">
    <source>
        <dbReference type="ARBA" id="ARBA00004829"/>
    </source>
</evidence>
<dbReference type="InterPro" id="IPR002937">
    <property type="entry name" value="Amino_oxidase"/>
</dbReference>
<dbReference type="InterPro" id="IPR014105">
    <property type="entry name" value="Carotenoid/retinoid_OxRdtase"/>
</dbReference>
<name>A0ABY9RCK7_9FLAO</name>
<comment type="similarity">
    <text evidence="2 5">Belongs to the carotenoid/retinoid oxidoreductase family.</text>
</comment>
<dbReference type="EC" id="4.2.1.53" evidence="7"/>
<reference evidence="7" key="1">
    <citation type="submission" date="2023-09" db="EMBL/GenBank/DDBJ databases">
        <title>Flavobacterium sp. 20NA77.7 isolated from freshwater.</title>
        <authorList>
            <person name="Le V."/>
            <person name="Ko S.-R."/>
            <person name="Ahn C.-Y."/>
            <person name="Oh H.-M."/>
        </authorList>
    </citation>
    <scope>NUCLEOTIDE SEQUENCE</scope>
    <source>
        <strain evidence="7">20NA77.7</strain>
    </source>
</reference>